<proteinExistence type="predicted"/>
<dbReference type="EMBL" id="BAAAFN010000019">
    <property type="protein sequence ID" value="GAA0237263.1"/>
    <property type="molecule type" value="Genomic_DNA"/>
</dbReference>
<name>A0ABN0U382_9BURK</name>
<reference evidence="1 2" key="1">
    <citation type="journal article" date="2019" name="Int. J. Syst. Evol. Microbiol.">
        <title>The Global Catalogue of Microorganisms (GCM) 10K type strain sequencing project: providing services to taxonomists for standard genome sequencing and annotation.</title>
        <authorList>
            <consortium name="The Broad Institute Genomics Platform"/>
            <consortium name="The Broad Institute Genome Sequencing Center for Infectious Disease"/>
            <person name="Wu L."/>
            <person name="Ma J."/>
        </authorList>
    </citation>
    <scope>NUCLEOTIDE SEQUENCE [LARGE SCALE GENOMIC DNA]</scope>
    <source>
        <strain evidence="1 2">JCM 16240</strain>
    </source>
</reference>
<evidence type="ECO:0000313" key="2">
    <source>
        <dbReference type="Proteomes" id="UP001501176"/>
    </source>
</evidence>
<accession>A0ABN0U382</accession>
<sequence length="64" mass="6813">MLSGTLPLVPDLLATAPAVDLHRIIRAVASSTAIETGQAIHELEHQLQSDSRFPALELAIQPST</sequence>
<evidence type="ECO:0000313" key="1">
    <source>
        <dbReference type="EMBL" id="GAA0237263.1"/>
    </source>
</evidence>
<organism evidence="1 2">
    <name type="scientific">Castellaniella daejeonensis</name>
    <dbReference type="NCBI Taxonomy" id="659013"/>
    <lineage>
        <taxon>Bacteria</taxon>
        <taxon>Pseudomonadati</taxon>
        <taxon>Pseudomonadota</taxon>
        <taxon>Betaproteobacteria</taxon>
        <taxon>Burkholderiales</taxon>
        <taxon>Alcaligenaceae</taxon>
        <taxon>Castellaniella</taxon>
    </lineage>
</organism>
<gene>
    <name evidence="1" type="ORF">GCM10009125_27710</name>
</gene>
<keyword evidence="2" id="KW-1185">Reference proteome</keyword>
<comment type="caution">
    <text evidence="1">The sequence shown here is derived from an EMBL/GenBank/DDBJ whole genome shotgun (WGS) entry which is preliminary data.</text>
</comment>
<dbReference type="RefSeq" id="WP_343822039.1">
    <property type="nucleotide sequence ID" value="NZ_BAAAFN010000019.1"/>
</dbReference>
<protein>
    <submittedName>
        <fullName evidence="1">Uncharacterized protein</fullName>
    </submittedName>
</protein>
<dbReference type="Proteomes" id="UP001501176">
    <property type="component" value="Unassembled WGS sequence"/>
</dbReference>